<dbReference type="Proteomes" id="UP000663868">
    <property type="component" value="Unassembled WGS sequence"/>
</dbReference>
<evidence type="ECO:0008006" key="5">
    <source>
        <dbReference type="Google" id="ProtNLM"/>
    </source>
</evidence>
<dbReference type="SUPFAM" id="SSF101898">
    <property type="entry name" value="NHL repeat"/>
    <property type="match status" value="1"/>
</dbReference>
<proteinExistence type="predicted"/>
<keyword evidence="2" id="KW-0472">Membrane</keyword>
<evidence type="ECO:0000313" key="3">
    <source>
        <dbReference type="EMBL" id="CAF4116514.1"/>
    </source>
</evidence>
<organism evidence="3 4">
    <name type="scientific">Adineta steineri</name>
    <dbReference type="NCBI Taxonomy" id="433720"/>
    <lineage>
        <taxon>Eukaryota</taxon>
        <taxon>Metazoa</taxon>
        <taxon>Spiralia</taxon>
        <taxon>Gnathifera</taxon>
        <taxon>Rotifera</taxon>
        <taxon>Eurotatoria</taxon>
        <taxon>Bdelloidea</taxon>
        <taxon>Adinetida</taxon>
        <taxon>Adinetidae</taxon>
        <taxon>Adineta</taxon>
    </lineage>
</organism>
<sequence length="614" mass="67788">MTSLSNIFVDTQNNGKIGKQLSVSTTTINRSSVHVNKTSRPSNNQNRIRHSAVHVQRVTRPSSNKVHVQDIHSLSTNQNKSHDAFVHMQRPGDTSFTSEHRLLGLNTSRDQMSFNKKNVGKSYRSFNPFSNFIRKAENENGINKKKYGKFQITQCCCFTLIAAAIIGVLLAIVAAIVATNALQPTMTTANTTTTTKTTATTSTSSNHFIYIFVSLFRIFVIFKVQLQVHPHRHRLQQLQLAQVRVHQQAPLQVVRAQVHQLVPLQPVQVHQQALLQLVQAQVHQHQQALLQRALQRALPPQHVTTTTTTAFNSCNNLRWNQIGQIVAGTTSGSSASQLNNPTCLYIDNNNTLYICDYSNNRVQKWVQGATAGTTVAGDSTGNNQGSTSTLLNNPIDLTFDQNGFMYVLDYKNYRVQKFAPGSTTGTTVAGTTGSHSGALTDLDQPTAIGVDSNLNIYILDSNNKRLVEWTPNATSGTLLISNNNMNNYYDILLVPNSSNQIYISDQHSNAVDLWTFGASSPSNTFQTVNDTQHNSLSSNPTRMILDPYGNLYVADRDNDRIVMFCANSTVGIVVAEDGNSGPSLKNPLDLAFDSDLNLYVLPKDSNQVVKLSRI</sequence>
<keyword evidence="2" id="KW-1133">Transmembrane helix</keyword>
<dbReference type="AlphaFoldDB" id="A0A819W1E2"/>
<dbReference type="GO" id="GO:0008270">
    <property type="term" value="F:zinc ion binding"/>
    <property type="evidence" value="ECO:0007669"/>
    <property type="project" value="UniProtKB-KW"/>
</dbReference>
<evidence type="ECO:0000256" key="2">
    <source>
        <dbReference type="SAM" id="Phobius"/>
    </source>
</evidence>
<keyword evidence="2" id="KW-0812">Transmembrane</keyword>
<dbReference type="PROSITE" id="PS50231">
    <property type="entry name" value="RICIN_B_LECTIN"/>
    <property type="match status" value="1"/>
</dbReference>
<evidence type="ECO:0000256" key="1">
    <source>
        <dbReference type="ARBA" id="ARBA00022737"/>
    </source>
</evidence>
<dbReference type="InterPro" id="IPR050952">
    <property type="entry name" value="TRIM-NHL_E3_ligases"/>
</dbReference>
<dbReference type="EMBL" id="CAJOBB010005123">
    <property type="protein sequence ID" value="CAF4116514.1"/>
    <property type="molecule type" value="Genomic_DNA"/>
</dbReference>
<feature type="transmembrane region" description="Helical" evidence="2">
    <location>
        <begin position="208"/>
        <end position="226"/>
    </location>
</feature>
<comment type="caution">
    <text evidence="3">The sequence shown here is derived from an EMBL/GenBank/DDBJ whole genome shotgun (WGS) entry which is preliminary data.</text>
</comment>
<dbReference type="PANTHER" id="PTHR24104">
    <property type="entry name" value="E3 UBIQUITIN-PROTEIN LIGASE NHLRC1-RELATED"/>
    <property type="match status" value="1"/>
</dbReference>
<feature type="transmembrane region" description="Helical" evidence="2">
    <location>
        <begin position="155"/>
        <end position="178"/>
    </location>
</feature>
<dbReference type="CDD" id="cd05819">
    <property type="entry name" value="NHL"/>
    <property type="match status" value="1"/>
</dbReference>
<dbReference type="Gene3D" id="2.120.10.30">
    <property type="entry name" value="TolB, C-terminal domain"/>
    <property type="match status" value="1"/>
</dbReference>
<reference evidence="3" key="1">
    <citation type="submission" date="2021-02" db="EMBL/GenBank/DDBJ databases">
        <authorList>
            <person name="Nowell W R."/>
        </authorList>
    </citation>
    <scope>NUCLEOTIDE SEQUENCE</scope>
</reference>
<dbReference type="InterPro" id="IPR001258">
    <property type="entry name" value="NHL_repeat"/>
</dbReference>
<name>A0A819W1E2_9BILA</name>
<protein>
    <recommendedName>
        <fullName evidence="5">NHL repeat containing protein</fullName>
    </recommendedName>
</protein>
<dbReference type="PANTHER" id="PTHR24104:SF25">
    <property type="entry name" value="PROTEIN LIN-41"/>
    <property type="match status" value="1"/>
</dbReference>
<dbReference type="InterPro" id="IPR011042">
    <property type="entry name" value="6-blade_b-propeller_TolB-like"/>
</dbReference>
<accession>A0A819W1E2</accession>
<keyword evidence="1" id="KW-0677">Repeat</keyword>
<gene>
    <name evidence="3" type="ORF">KXQ929_LOCUS35387</name>
</gene>
<dbReference type="Pfam" id="PF01436">
    <property type="entry name" value="NHL"/>
    <property type="match status" value="2"/>
</dbReference>
<evidence type="ECO:0000313" key="4">
    <source>
        <dbReference type="Proteomes" id="UP000663868"/>
    </source>
</evidence>